<dbReference type="KEGG" id="hpys:HPSA20_0149"/>
<protein>
    <submittedName>
        <fullName evidence="1">Uncharacterized protein</fullName>
    </submittedName>
</protein>
<dbReference type="PATRIC" id="fig|1352356.3.peg.140"/>
<dbReference type="HOGENOM" id="CLU_3328751_0_0_7"/>
<name>T1U8Y9_HELPX</name>
<evidence type="ECO:0000313" key="2">
    <source>
        <dbReference type="Proteomes" id="UP000015920"/>
    </source>
</evidence>
<organism evidence="1 2">
    <name type="scientific">Helicobacter pylori SouthAfrica20</name>
    <dbReference type="NCBI Taxonomy" id="1352356"/>
    <lineage>
        <taxon>Bacteria</taxon>
        <taxon>Pseudomonadati</taxon>
        <taxon>Campylobacterota</taxon>
        <taxon>Epsilonproteobacteria</taxon>
        <taxon>Campylobacterales</taxon>
        <taxon>Helicobacteraceae</taxon>
        <taxon>Helicobacter</taxon>
    </lineage>
</organism>
<accession>T1U8Y9</accession>
<reference evidence="1 2" key="1">
    <citation type="journal article" date="2013" name="Genome Announc.">
        <title>Genome Sequences of Three hpAfrica2 Strains of Helicobacter pylori.</title>
        <authorList>
            <person name="Duncan S.S."/>
            <person name="Bertoli M.T."/>
            <person name="Kersulyte D."/>
            <person name="Valk P.L."/>
            <person name="Tamma S."/>
            <person name="Segal I."/>
            <person name="McClain M.S."/>
            <person name="Cover T.L."/>
            <person name="Berg D.E."/>
        </authorList>
    </citation>
    <scope>NUCLEOTIDE SEQUENCE [LARGE SCALE GENOMIC DNA]</scope>
    <source>
        <strain evidence="1">SouthAfrica20</strain>
    </source>
</reference>
<dbReference type="Proteomes" id="UP000015920">
    <property type="component" value="Chromosome"/>
</dbReference>
<sequence>MSIFRFCYQYSIEIFYTLPYKMRWNVVKCPTAKNAWAF</sequence>
<dbReference type="AlphaFoldDB" id="T1U8Y9"/>
<proteinExistence type="predicted"/>
<dbReference type="EMBL" id="CP006691">
    <property type="protein sequence ID" value="AGT73392.1"/>
    <property type="molecule type" value="Genomic_DNA"/>
</dbReference>
<evidence type="ECO:0000313" key="1">
    <source>
        <dbReference type="EMBL" id="AGT73392.1"/>
    </source>
</evidence>
<gene>
    <name evidence="1" type="ORF">HPSA20_0149</name>
</gene>